<dbReference type="InterPro" id="IPR029033">
    <property type="entry name" value="His_PPase_superfam"/>
</dbReference>
<dbReference type="EC" id="3.1.3.73" evidence="1"/>
<dbReference type="PANTHER" id="PTHR48100">
    <property type="entry name" value="BROAD-SPECIFICITY PHOSPHATASE YOR283W-RELATED"/>
    <property type="match status" value="1"/>
</dbReference>
<dbReference type="PANTHER" id="PTHR48100:SF1">
    <property type="entry name" value="HISTIDINE PHOSPHATASE FAMILY PROTEIN-RELATED"/>
    <property type="match status" value="1"/>
</dbReference>
<dbReference type="InterPro" id="IPR050275">
    <property type="entry name" value="PGM_Phosphatase"/>
</dbReference>
<organism evidence="1 2">
    <name type="scientific">Mesobacillus selenatarsenatis (strain DSM 18680 / JCM 14380 / FERM P-15431 / SF-1)</name>
    <dbReference type="NCBI Taxonomy" id="1321606"/>
    <lineage>
        <taxon>Bacteria</taxon>
        <taxon>Bacillati</taxon>
        <taxon>Bacillota</taxon>
        <taxon>Bacilli</taxon>
        <taxon>Bacillales</taxon>
        <taxon>Bacillaceae</taxon>
        <taxon>Mesobacillus</taxon>
    </lineage>
</organism>
<comment type="caution">
    <text evidence="1">The sequence shown here is derived from an EMBL/GenBank/DDBJ whole genome shotgun (WGS) entry which is preliminary data.</text>
</comment>
<dbReference type="RefSeq" id="WP_041964154.1">
    <property type="nucleotide sequence ID" value="NZ_BASE01000008.1"/>
</dbReference>
<accession>A0A0A8WX18</accession>
<protein>
    <submittedName>
        <fullName evidence="1">Alpha-ribazole-5'-phosphate phosphatase</fullName>
        <ecNumber evidence="1">3.1.3.73</ecNumber>
    </submittedName>
</protein>
<dbReference type="SUPFAM" id="SSF53254">
    <property type="entry name" value="Phosphoglycerate mutase-like"/>
    <property type="match status" value="1"/>
</dbReference>
<keyword evidence="2" id="KW-1185">Reference proteome</keyword>
<dbReference type="EMBL" id="BASE01000008">
    <property type="protein sequence ID" value="GAM12205.1"/>
    <property type="molecule type" value="Genomic_DNA"/>
</dbReference>
<evidence type="ECO:0000313" key="2">
    <source>
        <dbReference type="Proteomes" id="UP000031014"/>
    </source>
</evidence>
<evidence type="ECO:0000313" key="1">
    <source>
        <dbReference type="EMBL" id="GAM12205.1"/>
    </source>
</evidence>
<dbReference type="AlphaFoldDB" id="A0A0A8WX18"/>
<dbReference type="CDD" id="cd07067">
    <property type="entry name" value="HP_PGM_like"/>
    <property type="match status" value="1"/>
</dbReference>
<dbReference type="Pfam" id="PF00300">
    <property type="entry name" value="His_Phos_1"/>
    <property type="match status" value="1"/>
</dbReference>
<gene>
    <name evidence="1" type="ORF">SAMD00020551_0336</name>
</gene>
<dbReference type="GO" id="GO:0043755">
    <property type="term" value="F:alpha-ribazole phosphatase activity"/>
    <property type="evidence" value="ECO:0007669"/>
    <property type="project" value="UniProtKB-EC"/>
</dbReference>
<dbReference type="STRING" id="1321606.SAMD00020551_0336"/>
<keyword evidence="1" id="KW-0378">Hydrolase</keyword>
<sequence length="209" mass="24232">MDDTVVITLLRHGMTEKNNRQAYLGWTDSPLIPAQVFPEFPVCYNRIYTSDLGRCRETAKTLFPQETPILMPEFRELNFGVWEGQTYEQLKDQPVYQKWLAEPFKVTPPNGESFAVFSHRVEEGWRKLTEEILDLGSKSSALVTHGGVIRYLLARYAAEKKDFWEWRIPYGHGYKLMWDIEALRRGERCISLQEEHLTANQNGSGSNIS</sequence>
<dbReference type="OrthoDB" id="9783269at2"/>
<reference evidence="1 2" key="1">
    <citation type="submission" date="2013-06" db="EMBL/GenBank/DDBJ databases">
        <title>Whole genome shotgun sequence of Bacillus selenatarsenatis SF-1.</title>
        <authorList>
            <person name="Kuroda M."/>
            <person name="Sei K."/>
            <person name="Yamashita M."/>
            <person name="Ike M."/>
        </authorList>
    </citation>
    <scope>NUCLEOTIDE SEQUENCE [LARGE SCALE GENOMIC DNA]</scope>
    <source>
        <strain evidence="1 2">SF-1</strain>
    </source>
</reference>
<dbReference type="Proteomes" id="UP000031014">
    <property type="component" value="Unassembled WGS sequence"/>
</dbReference>
<dbReference type="SMART" id="SM00855">
    <property type="entry name" value="PGAM"/>
    <property type="match status" value="1"/>
</dbReference>
<proteinExistence type="predicted"/>
<name>A0A0A8WX18_MESS1</name>
<dbReference type="InterPro" id="IPR013078">
    <property type="entry name" value="His_Pase_superF_clade-1"/>
</dbReference>
<dbReference type="Gene3D" id="3.40.50.1240">
    <property type="entry name" value="Phosphoglycerate mutase-like"/>
    <property type="match status" value="1"/>
</dbReference>
<dbReference type="GO" id="GO:0005737">
    <property type="term" value="C:cytoplasm"/>
    <property type="evidence" value="ECO:0007669"/>
    <property type="project" value="TreeGrafter"/>
</dbReference>